<reference evidence="3 4" key="1">
    <citation type="submission" date="2022-12" db="EMBL/GenBank/DDBJ databases">
        <title>Two new species, Stenotrophomonas aracearum and Stenotrophomonas oahuensis, isolated from Anthurium (Araceae family) in Hawaii.</title>
        <authorList>
            <person name="Chunag S.C."/>
            <person name="Dobhal S."/>
            <person name="Alvarez A."/>
            <person name="Arif M."/>
        </authorList>
    </citation>
    <scope>NUCLEOTIDE SEQUENCE [LARGE SCALE GENOMIC DNA]</scope>
    <source>
        <strain evidence="3 4">A5586</strain>
    </source>
</reference>
<evidence type="ECO:0000256" key="1">
    <source>
        <dbReference type="SAM" id="MobiDB-lite"/>
    </source>
</evidence>
<sequence>MPGLNEKDFEILRKYAKDGSRELYFNYLANKEGNDGYGLLALGVVRNDNAPGATANHFAQNQALRDGKRYGEREWQAFGVELIRNDLALREAQYKADRPDLALNLPVLDVQNSHDKAFRRRDIDPDAWTPRQLIEAARRHGGEPEAEKVWSMMLDNQARGLARFFVTSENLAHRYNDQKLNASSYFADMGVARSAAFSAVPNTDPNTIRLDGKEYSYHAASDSWQGPAPIESRIMVKLNISDPAIIERLNDARDVRLERDQLRTQFHPDDPNLGKSIKQSPALFTDAAPSIDPRDTSHPRHALHQQCVAGVQSIDARLGKPWDVHSECMAASLTTLAARSNLDSVDHALLSGQGTRADPGEYVFVVQGQLNDPAQQRAHMPTAEAIATPPEQSFQQLAELDDARSQELPRQQTRDQEQVARAPTMHA</sequence>
<gene>
    <name evidence="3" type="ORF">PDM29_07435</name>
</gene>
<proteinExistence type="predicted"/>
<name>A0ABY9YT29_9GAMM</name>
<organism evidence="3 4">
    <name type="scientific">Stenotrophomonas oahuensis</name>
    <dbReference type="NCBI Taxonomy" id="3003271"/>
    <lineage>
        <taxon>Bacteria</taxon>
        <taxon>Pseudomonadati</taxon>
        <taxon>Pseudomonadota</taxon>
        <taxon>Gammaproteobacteria</taxon>
        <taxon>Lysobacterales</taxon>
        <taxon>Lysobacteraceae</taxon>
        <taxon>Stenotrophomonas</taxon>
    </lineage>
</organism>
<feature type="compositionally biased region" description="Basic and acidic residues" evidence="1">
    <location>
        <begin position="403"/>
        <end position="418"/>
    </location>
</feature>
<keyword evidence="4" id="KW-1185">Reference proteome</keyword>
<evidence type="ECO:0000313" key="3">
    <source>
        <dbReference type="EMBL" id="WNH54100.1"/>
    </source>
</evidence>
<evidence type="ECO:0000259" key="2">
    <source>
        <dbReference type="Pfam" id="PF20410"/>
    </source>
</evidence>
<protein>
    <recommendedName>
        <fullName evidence="2">X-Tfes XVIPCD domain-containing protein</fullName>
    </recommendedName>
</protein>
<dbReference type="RefSeq" id="WP_311193213.1">
    <property type="nucleotide sequence ID" value="NZ_CP115541.1"/>
</dbReference>
<feature type="region of interest" description="Disordered" evidence="1">
    <location>
        <begin position="403"/>
        <end position="427"/>
    </location>
</feature>
<feature type="domain" description="X-Tfes XVIPCD" evidence="2">
    <location>
        <begin position="294"/>
        <end position="398"/>
    </location>
</feature>
<dbReference type="InterPro" id="IPR046519">
    <property type="entry name" value="X-Tfes_XVIPCD"/>
</dbReference>
<dbReference type="Proteomes" id="UP001302072">
    <property type="component" value="Chromosome"/>
</dbReference>
<dbReference type="Pfam" id="PF20410">
    <property type="entry name" value="X-Tfes_XVIPCD"/>
    <property type="match status" value="1"/>
</dbReference>
<dbReference type="EMBL" id="CP115541">
    <property type="protein sequence ID" value="WNH54100.1"/>
    <property type="molecule type" value="Genomic_DNA"/>
</dbReference>
<evidence type="ECO:0000313" key="4">
    <source>
        <dbReference type="Proteomes" id="UP001302072"/>
    </source>
</evidence>
<accession>A0ABY9YT29</accession>